<proteinExistence type="predicted"/>
<dbReference type="InterPro" id="IPR000608">
    <property type="entry name" value="UBC"/>
</dbReference>
<evidence type="ECO:0000313" key="3">
    <source>
        <dbReference type="Proteomes" id="UP000692954"/>
    </source>
</evidence>
<dbReference type="OrthoDB" id="406833at2759"/>
<gene>
    <name evidence="2" type="ORF">PSON_ATCC_30995.1.T1200127</name>
</gene>
<accession>A0A8S1QUL9</accession>
<organism evidence="2 3">
    <name type="scientific">Paramecium sonneborni</name>
    <dbReference type="NCBI Taxonomy" id="65129"/>
    <lineage>
        <taxon>Eukaryota</taxon>
        <taxon>Sar</taxon>
        <taxon>Alveolata</taxon>
        <taxon>Ciliophora</taxon>
        <taxon>Intramacronucleata</taxon>
        <taxon>Oligohymenophorea</taxon>
        <taxon>Peniculida</taxon>
        <taxon>Parameciidae</taxon>
        <taxon>Paramecium</taxon>
    </lineage>
</organism>
<evidence type="ECO:0000313" key="2">
    <source>
        <dbReference type="EMBL" id="CAD8119279.1"/>
    </source>
</evidence>
<dbReference type="Proteomes" id="UP000692954">
    <property type="component" value="Unassembled WGS sequence"/>
</dbReference>
<dbReference type="PROSITE" id="PS50127">
    <property type="entry name" value="UBC_2"/>
    <property type="match status" value="1"/>
</dbReference>
<feature type="domain" description="UBC core" evidence="1">
    <location>
        <begin position="4"/>
        <end position="118"/>
    </location>
</feature>
<dbReference type="Pfam" id="PF00179">
    <property type="entry name" value="UQ_con"/>
    <property type="match status" value="1"/>
</dbReference>
<name>A0A8S1QUL9_9CILI</name>
<protein>
    <recommendedName>
        <fullName evidence="1">UBC core domain-containing protein</fullName>
    </recommendedName>
</protein>
<dbReference type="EMBL" id="CAJJDN010000120">
    <property type="protein sequence ID" value="CAD8119279.1"/>
    <property type="molecule type" value="Genomic_DNA"/>
</dbReference>
<reference evidence="2" key="1">
    <citation type="submission" date="2021-01" db="EMBL/GenBank/DDBJ databases">
        <authorList>
            <consortium name="Genoscope - CEA"/>
            <person name="William W."/>
        </authorList>
    </citation>
    <scope>NUCLEOTIDE SEQUENCE</scope>
</reference>
<keyword evidence="3" id="KW-1185">Reference proteome</keyword>
<comment type="caution">
    <text evidence="2">The sequence shown here is derived from an EMBL/GenBank/DDBJ whole genome shotgun (WGS) entry which is preliminary data.</text>
</comment>
<dbReference type="AlphaFoldDB" id="A0A8S1QUL9"/>
<sequence>MQSRMAKRLQKDLEQMQKSYVDQFNVRMPNNDIKHWIVSFEGAKGTLYQGEKFELQFKFSNEYVEILILIQLFFFFEISQSNLLKQSLLANLLNMNIYIQMDLFVYQSYLMNGLLLSL</sequence>
<evidence type="ECO:0000259" key="1">
    <source>
        <dbReference type="PROSITE" id="PS50127"/>
    </source>
</evidence>